<reference evidence="4" key="1">
    <citation type="submission" date="2020-06" db="EMBL/GenBank/DDBJ databases">
        <authorList>
            <person name="Li T."/>
            <person name="Hu X."/>
            <person name="Zhang T."/>
            <person name="Song X."/>
            <person name="Zhang H."/>
            <person name="Dai N."/>
            <person name="Sheng W."/>
            <person name="Hou X."/>
            <person name="Wei L."/>
        </authorList>
    </citation>
    <scope>NUCLEOTIDE SEQUENCE</scope>
    <source>
        <strain evidence="4">K16</strain>
        <tissue evidence="4">Leaf</tissue>
    </source>
</reference>
<comment type="caution">
    <text evidence="4">The sequence shown here is derived from an EMBL/GenBank/DDBJ whole genome shotgun (WGS) entry which is preliminary data.</text>
</comment>
<dbReference type="PANTHER" id="PTHR48475">
    <property type="entry name" value="RIBONUCLEASE H"/>
    <property type="match status" value="1"/>
</dbReference>
<dbReference type="SUPFAM" id="SSF56672">
    <property type="entry name" value="DNA/RNA polymerases"/>
    <property type="match status" value="1"/>
</dbReference>
<dbReference type="Pfam" id="PF13456">
    <property type="entry name" value="RVT_3"/>
    <property type="match status" value="1"/>
</dbReference>
<evidence type="ECO:0008006" key="6">
    <source>
        <dbReference type="Google" id="ProtNLM"/>
    </source>
</evidence>
<dbReference type="PANTHER" id="PTHR48475:SF1">
    <property type="entry name" value="RNASE H TYPE-1 DOMAIN-CONTAINING PROTEIN"/>
    <property type="match status" value="1"/>
</dbReference>
<reference evidence="4" key="2">
    <citation type="journal article" date="2024" name="Plant">
        <title>Genomic evolution and insights into agronomic trait innovations of Sesamum species.</title>
        <authorList>
            <person name="Miao H."/>
            <person name="Wang L."/>
            <person name="Qu L."/>
            <person name="Liu H."/>
            <person name="Sun Y."/>
            <person name="Le M."/>
            <person name="Wang Q."/>
            <person name="Wei S."/>
            <person name="Zheng Y."/>
            <person name="Lin W."/>
            <person name="Duan Y."/>
            <person name="Cao H."/>
            <person name="Xiong S."/>
            <person name="Wang X."/>
            <person name="Wei L."/>
            <person name="Li C."/>
            <person name="Ma Q."/>
            <person name="Ju M."/>
            <person name="Zhao R."/>
            <person name="Li G."/>
            <person name="Mu C."/>
            <person name="Tian Q."/>
            <person name="Mei H."/>
            <person name="Zhang T."/>
            <person name="Gao T."/>
            <person name="Zhang H."/>
        </authorList>
    </citation>
    <scope>NUCLEOTIDE SEQUENCE</scope>
    <source>
        <strain evidence="4">K16</strain>
    </source>
</reference>
<dbReference type="GO" id="GO:0003676">
    <property type="term" value="F:nucleic acid binding"/>
    <property type="evidence" value="ECO:0007669"/>
    <property type="project" value="InterPro"/>
</dbReference>
<proteinExistence type="predicted"/>
<dbReference type="Gene3D" id="3.10.10.10">
    <property type="entry name" value="HIV Type 1 Reverse Transcriptase, subunit A, domain 1"/>
    <property type="match status" value="1"/>
</dbReference>
<evidence type="ECO:0000313" key="4">
    <source>
        <dbReference type="EMBL" id="KAK4382829.1"/>
    </source>
</evidence>
<protein>
    <recommendedName>
        <fullName evidence="6">Reverse transcriptase/retrotransposon-derived protein RNase H-like domain-containing protein</fullName>
    </recommendedName>
</protein>
<dbReference type="Gene3D" id="3.30.420.10">
    <property type="entry name" value="Ribonuclease H-like superfamily/Ribonuclease H"/>
    <property type="match status" value="1"/>
</dbReference>
<sequence>MLSTISGLQKLSKTFEQEISQDKEKATVLTEGNKNDPKEKSSLPGFDSLKELVLLLTNIDARKPQMLKGFVRPTQGPKKEPIYISALFIDDEEEAYVELLHEFKDVFAWPYKDMPGLDPKVAVHQLSIRKGAPPVKQAQRRFRPELVPLIEIEVNKLIEVGFIREVKYLKWISSSVLMRKKNGQIRGVPFEWDEACRNAFRNIKSYLMKPPVLVAPVPGRPLILYIAAHEYSVGALLAQENDEGKEKIKALLLSTYCTTCLESKFTKKAVKEQVLADFLADHLIPTEWELSNDLPDENVLVIEVTPHWNIVWDSKLVINHLLGLYEVKRPKLFSYLNYAQRLIGWLGDVEIEHVPRKDNKQADALAKLASTLTTLED</sequence>
<feature type="domain" description="RNase H type-1" evidence="2">
    <location>
        <begin position="312"/>
        <end position="369"/>
    </location>
</feature>
<dbReference type="Pfam" id="PF17919">
    <property type="entry name" value="RT_RNaseH_2"/>
    <property type="match status" value="1"/>
</dbReference>
<dbReference type="EMBL" id="JACGWL010000642">
    <property type="protein sequence ID" value="KAK4382829.1"/>
    <property type="molecule type" value="Genomic_DNA"/>
</dbReference>
<dbReference type="AlphaFoldDB" id="A0AAE1T6I1"/>
<feature type="domain" description="Reverse transcriptase/retrotransposon-derived protein RNase H-like" evidence="3">
    <location>
        <begin position="192"/>
        <end position="248"/>
    </location>
</feature>
<dbReference type="InterPro" id="IPR043502">
    <property type="entry name" value="DNA/RNA_pol_sf"/>
</dbReference>
<accession>A0AAE1T6I1</accession>
<keyword evidence="5" id="KW-1185">Reference proteome</keyword>
<dbReference type="InterPro" id="IPR002156">
    <property type="entry name" value="RNaseH_domain"/>
</dbReference>
<evidence type="ECO:0000259" key="2">
    <source>
        <dbReference type="Pfam" id="PF13456"/>
    </source>
</evidence>
<gene>
    <name evidence="4" type="ORF">Sango_2835600</name>
</gene>
<dbReference type="InterPro" id="IPR041577">
    <property type="entry name" value="RT_RNaseH_2"/>
</dbReference>
<name>A0AAE1T6I1_9LAMI</name>
<dbReference type="GO" id="GO:0004523">
    <property type="term" value="F:RNA-DNA hybrid ribonuclease activity"/>
    <property type="evidence" value="ECO:0007669"/>
    <property type="project" value="InterPro"/>
</dbReference>
<evidence type="ECO:0000256" key="1">
    <source>
        <dbReference type="SAM" id="MobiDB-lite"/>
    </source>
</evidence>
<dbReference type="InterPro" id="IPR036397">
    <property type="entry name" value="RNaseH_sf"/>
</dbReference>
<organism evidence="4 5">
    <name type="scientific">Sesamum angolense</name>
    <dbReference type="NCBI Taxonomy" id="2727404"/>
    <lineage>
        <taxon>Eukaryota</taxon>
        <taxon>Viridiplantae</taxon>
        <taxon>Streptophyta</taxon>
        <taxon>Embryophyta</taxon>
        <taxon>Tracheophyta</taxon>
        <taxon>Spermatophyta</taxon>
        <taxon>Magnoliopsida</taxon>
        <taxon>eudicotyledons</taxon>
        <taxon>Gunneridae</taxon>
        <taxon>Pentapetalae</taxon>
        <taxon>asterids</taxon>
        <taxon>lamiids</taxon>
        <taxon>Lamiales</taxon>
        <taxon>Pedaliaceae</taxon>
        <taxon>Sesamum</taxon>
    </lineage>
</organism>
<dbReference type="Proteomes" id="UP001289374">
    <property type="component" value="Unassembled WGS sequence"/>
</dbReference>
<evidence type="ECO:0000313" key="5">
    <source>
        <dbReference type="Proteomes" id="UP001289374"/>
    </source>
</evidence>
<feature type="region of interest" description="Disordered" evidence="1">
    <location>
        <begin position="22"/>
        <end position="43"/>
    </location>
</feature>
<evidence type="ECO:0000259" key="3">
    <source>
        <dbReference type="Pfam" id="PF17919"/>
    </source>
</evidence>